<accession>A0ABV5ZXJ0</accession>
<sequence>MGAAIVPPRSWPVTAAAGASFEFWCAPGNLDPFDLGWPKEGAGYSAGAQRNRETYLSDVVSVRAESMDTGV</sequence>
<dbReference type="Proteomes" id="UP001589693">
    <property type="component" value="Unassembled WGS sequence"/>
</dbReference>
<evidence type="ECO:0000313" key="1">
    <source>
        <dbReference type="EMBL" id="MFB9905622.1"/>
    </source>
</evidence>
<proteinExistence type="predicted"/>
<comment type="caution">
    <text evidence="1">The sequence shown here is derived from an EMBL/GenBank/DDBJ whole genome shotgun (WGS) entry which is preliminary data.</text>
</comment>
<name>A0ABV5ZXJ0_9PSEU</name>
<evidence type="ECO:0000313" key="2">
    <source>
        <dbReference type="Proteomes" id="UP001589693"/>
    </source>
</evidence>
<dbReference type="EMBL" id="JBHLZU010000014">
    <property type="protein sequence ID" value="MFB9905622.1"/>
    <property type="molecule type" value="Genomic_DNA"/>
</dbReference>
<gene>
    <name evidence="1" type="ORF">ACFFQA_16945</name>
</gene>
<organism evidence="1 2">
    <name type="scientific">Allokutzneria oryzae</name>
    <dbReference type="NCBI Taxonomy" id="1378989"/>
    <lineage>
        <taxon>Bacteria</taxon>
        <taxon>Bacillati</taxon>
        <taxon>Actinomycetota</taxon>
        <taxon>Actinomycetes</taxon>
        <taxon>Pseudonocardiales</taxon>
        <taxon>Pseudonocardiaceae</taxon>
        <taxon>Allokutzneria</taxon>
    </lineage>
</organism>
<protein>
    <submittedName>
        <fullName evidence="1">Uncharacterized protein</fullName>
    </submittedName>
</protein>
<reference evidence="1 2" key="1">
    <citation type="submission" date="2024-09" db="EMBL/GenBank/DDBJ databases">
        <authorList>
            <person name="Sun Q."/>
            <person name="Mori K."/>
        </authorList>
    </citation>
    <scope>NUCLEOTIDE SEQUENCE [LARGE SCALE GENOMIC DNA]</scope>
    <source>
        <strain evidence="1 2">TBRC 7907</strain>
    </source>
</reference>
<dbReference type="RefSeq" id="WP_377852925.1">
    <property type="nucleotide sequence ID" value="NZ_JBHLZU010000014.1"/>
</dbReference>
<keyword evidence="2" id="KW-1185">Reference proteome</keyword>